<dbReference type="InterPro" id="IPR050768">
    <property type="entry name" value="UPF0353/GerABKA_families"/>
</dbReference>
<feature type="region of interest" description="Disordered" evidence="3">
    <location>
        <begin position="515"/>
        <end position="541"/>
    </location>
</feature>
<evidence type="ECO:0000256" key="4">
    <source>
        <dbReference type="SAM" id="Phobius"/>
    </source>
</evidence>
<feature type="region of interest" description="Disordered" evidence="3">
    <location>
        <begin position="1"/>
        <end position="28"/>
    </location>
</feature>
<dbReference type="InterPro" id="IPR004995">
    <property type="entry name" value="Spore_Ger"/>
</dbReference>
<evidence type="ECO:0000313" key="5">
    <source>
        <dbReference type="EMBL" id="KZL92549.1"/>
    </source>
</evidence>
<evidence type="ECO:0000256" key="3">
    <source>
        <dbReference type="SAM" id="MobiDB-lite"/>
    </source>
</evidence>
<organism evidence="5 6">
    <name type="scientific">Clostridium magnum DSM 2767</name>
    <dbReference type="NCBI Taxonomy" id="1121326"/>
    <lineage>
        <taxon>Bacteria</taxon>
        <taxon>Bacillati</taxon>
        <taxon>Bacillota</taxon>
        <taxon>Clostridia</taxon>
        <taxon>Eubacteriales</taxon>
        <taxon>Clostridiaceae</taxon>
        <taxon>Clostridium</taxon>
    </lineage>
</organism>
<feature type="transmembrane region" description="Helical" evidence="4">
    <location>
        <begin position="330"/>
        <end position="349"/>
    </location>
</feature>
<dbReference type="GO" id="GO:0016020">
    <property type="term" value="C:membrane"/>
    <property type="evidence" value="ECO:0007669"/>
    <property type="project" value="InterPro"/>
</dbReference>
<feature type="compositionally biased region" description="Basic and acidic residues" evidence="3">
    <location>
        <begin position="532"/>
        <end position="541"/>
    </location>
</feature>
<feature type="transmembrane region" description="Helical" evidence="4">
    <location>
        <begin position="454"/>
        <end position="477"/>
    </location>
</feature>
<dbReference type="RefSeq" id="WP_082831891.1">
    <property type="nucleotide sequence ID" value="NZ_FQXL01000036.1"/>
</dbReference>
<evidence type="ECO:0000256" key="2">
    <source>
        <dbReference type="ARBA" id="ARBA00023136"/>
    </source>
</evidence>
<dbReference type="PIRSF" id="PIRSF005690">
    <property type="entry name" value="GerBA"/>
    <property type="match status" value="1"/>
</dbReference>
<dbReference type="EMBL" id="LWAE01000002">
    <property type="protein sequence ID" value="KZL92549.1"/>
    <property type="molecule type" value="Genomic_DNA"/>
</dbReference>
<dbReference type="Proteomes" id="UP000076603">
    <property type="component" value="Unassembled WGS sequence"/>
</dbReference>
<protein>
    <submittedName>
        <fullName evidence="5">Spore germination protein B1</fullName>
    </submittedName>
</protein>
<proteinExistence type="inferred from homology"/>
<dbReference type="STRING" id="1121326.CLMAG_23630"/>
<sequence>MMSNSSSNTQNQIGSSAEQNSQADISQEAYSEARLESMKLSTSLTVNIEMLKKIAGANADLVSRSFTLGKTEVISAVIFYFDNLIDSEHIDSNIMQSLLTDPYGIGLNTGADIVKELSLGNLITRAQIKKSNNMKELMDGILVGEAVLLIEGIDQVYIISAKGYEHRTVAESDVEPIVRGPRDAFIEVLSTNLGLIRRRIHSPNLVFESLKVGRVTQTIVCIGYIRGICSPKLVDEVRLRISRIDINGVLGSTYIEELINDAPLSLFPKVRNTERPDAASSALLEGRIVIIVDNTPVALIIPGEFFSLLQSSEDHYNEYIFSTLIRFLRYISYAIGLTLPSFYIAIANFHQDLVPTKLLVSIISARTGVPLPNFVEAILMEATFEILREAGLRLPRPLGQAVSIVGALVIGQSAVQASLVSPLMVIVVSLTGIAIFTIPQYNIAHPVRILRFPLMIVSSILGLYGLMLGLLFLLIHLCSVRSFGTPYLTPLAPFKARDLKDTVVRAPLWSFNGRPRSTIENNKPMSSGEMPRPPKDGRNNP</sequence>
<dbReference type="PANTHER" id="PTHR22550">
    <property type="entry name" value="SPORE GERMINATION PROTEIN"/>
    <property type="match status" value="1"/>
</dbReference>
<accession>A0A161Y3E6</accession>
<evidence type="ECO:0000256" key="1">
    <source>
        <dbReference type="ARBA" id="ARBA00005278"/>
    </source>
</evidence>
<feature type="transmembrane region" description="Helical" evidence="4">
    <location>
        <begin position="423"/>
        <end position="442"/>
    </location>
</feature>
<dbReference type="Pfam" id="PF03323">
    <property type="entry name" value="GerA"/>
    <property type="match status" value="1"/>
</dbReference>
<keyword evidence="4" id="KW-0812">Transmembrane</keyword>
<evidence type="ECO:0000313" key="6">
    <source>
        <dbReference type="Proteomes" id="UP000076603"/>
    </source>
</evidence>
<dbReference type="GO" id="GO:0009847">
    <property type="term" value="P:spore germination"/>
    <property type="evidence" value="ECO:0007669"/>
    <property type="project" value="InterPro"/>
</dbReference>
<dbReference type="PANTHER" id="PTHR22550:SF5">
    <property type="entry name" value="LEUCINE ZIPPER PROTEIN 4"/>
    <property type="match status" value="1"/>
</dbReference>
<keyword evidence="6" id="KW-1185">Reference proteome</keyword>
<reference evidence="5 6" key="1">
    <citation type="submission" date="2016-04" db="EMBL/GenBank/DDBJ databases">
        <title>Genome sequence of Clostridium magnum DSM 2767.</title>
        <authorList>
            <person name="Poehlein A."/>
            <person name="Uhlig R."/>
            <person name="Fischer R."/>
            <person name="Bahl H."/>
            <person name="Daniel R."/>
        </authorList>
    </citation>
    <scope>NUCLEOTIDE SEQUENCE [LARGE SCALE GENOMIC DNA]</scope>
    <source>
        <strain evidence="5 6">DSM 2767</strain>
    </source>
</reference>
<dbReference type="AlphaFoldDB" id="A0A161Y3E6"/>
<dbReference type="PATRIC" id="fig|1121326.3.peg.2360"/>
<comment type="similarity">
    <text evidence="1">Belongs to the GerABKA family.</text>
</comment>
<keyword evidence="2 4" id="KW-0472">Membrane</keyword>
<feature type="compositionally biased region" description="Low complexity" evidence="3">
    <location>
        <begin position="1"/>
        <end position="16"/>
    </location>
</feature>
<dbReference type="OrthoDB" id="9772630at2"/>
<gene>
    <name evidence="5" type="primary">gerBA_4</name>
    <name evidence="5" type="ORF">CLMAG_23630</name>
</gene>
<comment type="caution">
    <text evidence="5">The sequence shown here is derived from an EMBL/GenBank/DDBJ whole genome shotgun (WGS) entry which is preliminary data.</text>
</comment>
<feature type="compositionally biased region" description="Polar residues" evidence="3">
    <location>
        <begin position="17"/>
        <end position="28"/>
    </location>
</feature>
<keyword evidence="4" id="KW-1133">Transmembrane helix</keyword>
<name>A0A161Y3E6_9CLOT</name>